<feature type="region of interest" description="Disordered" evidence="2">
    <location>
        <begin position="517"/>
        <end position="538"/>
    </location>
</feature>
<accession>K5W9W0</accession>
<organism evidence="3 4">
    <name type="scientific">Phanerochaete carnosa (strain HHB-10118-sp)</name>
    <name type="common">White-rot fungus</name>
    <name type="synonym">Peniophora carnosa</name>
    <dbReference type="NCBI Taxonomy" id="650164"/>
    <lineage>
        <taxon>Eukaryota</taxon>
        <taxon>Fungi</taxon>
        <taxon>Dikarya</taxon>
        <taxon>Basidiomycota</taxon>
        <taxon>Agaricomycotina</taxon>
        <taxon>Agaricomycetes</taxon>
        <taxon>Polyporales</taxon>
        <taxon>Phanerochaetaceae</taxon>
        <taxon>Phanerochaete</taxon>
    </lineage>
</organism>
<dbReference type="GeneID" id="18908265"/>
<keyword evidence="1" id="KW-0175">Coiled coil</keyword>
<feature type="region of interest" description="Disordered" evidence="2">
    <location>
        <begin position="197"/>
        <end position="218"/>
    </location>
</feature>
<feature type="region of interest" description="Disordered" evidence="2">
    <location>
        <begin position="687"/>
        <end position="708"/>
    </location>
</feature>
<dbReference type="AlphaFoldDB" id="K5W9W0"/>
<evidence type="ECO:0000313" key="4">
    <source>
        <dbReference type="Proteomes" id="UP000008370"/>
    </source>
</evidence>
<feature type="compositionally biased region" description="Basic and acidic residues" evidence="2">
    <location>
        <begin position="204"/>
        <end position="216"/>
    </location>
</feature>
<dbReference type="Proteomes" id="UP000008370">
    <property type="component" value="Unassembled WGS sequence"/>
</dbReference>
<feature type="coiled-coil region" evidence="1">
    <location>
        <begin position="399"/>
        <end position="426"/>
    </location>
</feature>
<feature type="compositionally biased region" description="Pro residues" evidence="2">
    <location>
        <begin position="523"/>
        <end position="534"/>
    </location>
</feature>
<protein>
    <submittedName>
        <fullName evidence="3">Uncharacterized protein</fullName>
    </submittedName>
</protein>
<name>K5W9W0_PHACS</name>
<sequence>MARATRSTANQEKEKPAETPQSGRKSANKKRKRSSAANESDLPAAKAVRTDEDIKEEDTQDGQELQTEEVVELELPSSGDVPIQDEDAEKILEVLEIVDTQGLLDRIFPLPTEHSSGSGAGSSAGTQSYSFRALLKSPRKFPLKILRTAVHHLFPISSHPRSRPSAPAAEQLKFCNLALSLLSQASHHSAPVPLNAESLLTGHSGKDDGHDDESKSQGRWKYALVQRLPTGDWWSSANSPYPSLSLEGKDIKSLGTGYAELVSIFPSAPVAEGHQPTLGSYIKKRPPVHDAVQEPRRLSCGKFLDYGPNTSFAPSFDGEGVEVGQSTLSEVVYFRQRDKDQIRMQRKQLKQRQDATMEDISEVVEVEKPLEDKPANPDSSLEGLLSSEEVVSIKQALGSLELEKAIEELLQRNARALVRLELLQAERLLNEGGSKPVEIGSEEWNAAQGILDSLTMLASLRPRPSSGAKYAPLVPTVSVLRSLHRTLPIGTSKGWFGSLPEGRTVALRDDTTLRVRSGATAPTPAPAPPTPAPATPATQKTTAAPYNFAYPAYAAAGSQYRGGYGSYPPAQNNYYPNYQAGTPVSATTHYPNQQFPATGTQAYPYSSWYNYQPPQGSTTPSGQATPATPTATVPSSYASFFANTQQPQPQRAVANTVLTGKPYQASGWSTGSGTAYVAPLPSHLRTAIPAASSPGTPQPASATSTYSGYYAGYQPSQPAAR</sequence>
<proteinExistence type="predicted"/>
<dbReference type="RefSeq" id="XP_007390190.1">
    <property type="nucleotide sequence ID" value="XM_007390128.1"/>
</dbReference>
<dbReference type="HOGENOM" id="CLU_022554_0_0_1"/>
<evidence type="ECO:0000313" key="3">
    <source>
        <dbReference type="EMBL" id="EKM60743.1"/>
    </source>
</evidence>
<reference evidence="3 4" key="1">
    <citation type="journal article" date="2012" name="BMC Genomics">
        <title>Comparative genomics of the white-rot fungi, Phanerochaete carnosa and P. chrysosporium, to elucidate the genetic basis of the distinct wood types they colonize.</title>
        <authorList>
            <person name="Suzuki H."/>
            <person name="MacDonald J."/>
            <person name="Syed K."/>
            <person name="Salamov A."/>
            <person name="Hori C."/>
            <person name="Aerts A."/>
            <person name="Henrissat B."/>
            <person name="Wiebenga A."/>
            <person name="vanKuyk P.A."/>
            <person name="Barry K."/>
            <person name="Lindquist E."/>
            <person name="LaButti K."/>
            <person name="Lapidus A."/>
            <person name="Lucas S."/>
            <person name="Coutinho P."/>
            <person name="Gong Y."/>
            <person name="Samejima M."/>
            <person name="Mahadevan R."/>
            <person name="Abou-Zaid M."/>
            <person name="de Vries R.P."/>
            <person name="Igarashi K."/>
            <person name="Yadav J.S."/>
            <person name="Grigoriev I.V."/>
            <person name="Master E.R."/>
        </authorList>
    </citation>
    <scope>NUCLEOTIDE SEQUENCE [LARGE SCALE GENOMIC DNA]</scope>
    <source>
        <strain evidence="3 4">HHB-10118-sp</strain>
    </source>
</reference>
<keyword evidence="4" id="KW-1185">Reference proteome</keyword>
<evidence type="ECO:0000256" key="2">
    <source>
        <dbReference type="SAM" id="MobiDB-lite"/>
    </source>
</evidence>
<dbReference type="OrthoDB" id="21648at2759"/>
<feature type="compositionally biased region" description="Polar residues" evidence="2">
    <location>
        <begin position="1"/>
        <end position="10"/>
    </location>
</feature>
<feature type="compositionally biased region" description="Acidic residues" evidence="2">
    <location>
        <begin position="53"/>
        <end position="72"/>
    </location>
</feature>
<feature type="region of interest" description="Disordered" evidence="2">
    <location>
        <begin position="1"/>
        <end position="83"/>
    </location>
</feature>
<gene>
    <name evidence="3" type="ORF">PHACADRAFT_133484</name>
</gene>
<dbReference type="KEGG" id="pco:PHACADRAFT_133484"/>
<evidence type="ECO:0000256" key="1">
    <source>
        <dbReference type="SAM" id="Coils"/>
    </source>
</evidence>
<dbReference type="EMBL" id="JH930468">
    <property type="protein sequence ID" value="EKM60743.1"/>
    <property type="molecule type" value="Genomic_DNA"/>
</dbReference>
<feature type="compositionally biased region" description="Polar residues" evidence="2">
    <location>
        <begin position="693"/>
        <end position="707"/>
    </location>
</feature>
<dbReference type="STRING" id="650164.K5W9W0"/>
<dbReference type="InParanoid" id="K5W9W0"/>